<name>A0ABY8ATN1_9GAMM</name>
<accession>A0ABY8ATN1</accession>
<keyword evidence="1" id="KW-0472">Membrane</keyword>
<feature type="transmembrane region" description="Helical" evidence="1">
    <location>
        <begin position="69"/>
        <end position="89"/>
    </location>
</feature>
<evidence type="ECO:0000256" key="1">
    <source>
        <dbReference type="SAM" id="Phobius"/>
    </source>
</evidence>
<feature type="transmembrane region" description="Helical" evidence="1">
    <location>
        <begin position="128"/>
        <end position="148"/>
    </location>
</feature>
<dbReference type="EMBL" id="CP119078">
    <property type="protein sequence ID" value="WED44040.1"/>
    <property type="molecule type" value="Genomic_DNA"/>
</dbReference>
<protein>
    <recommendedName>
        <fullName evidence="4">Transmembrane protein</fullName>
    </recommendedName>
</protein>
<feature type="transmembrane region" description="Helical" evidence="1">
    <location>
        <begin position="24"/>
        <end position="49"/>
    </location>
</feature>
<gene>
    <name evidence="2" type="ORF">PXX05_04435</name>
</gene>
<organism evidence="2 3">
    <name type="scientific">Legionella cardiaca</name>
    <dbReference type="NCBI Taxonomy" id="1071983"/>
    <lineage>
        <taxon>Bacteria</taxon>
        <taxon>Pseudomonadati</taxon>
        <taxon>Pseudomonadota</taxon>
        <taxon>Gammaproteobacteria</taxon>
        <taxon>Legionellales</taxon>
        <taxon>Legionellaceae</taxon>
        <taxon>Legionella</taxon>
    </lineage>
</organism>
<evidence type="ECO:0000313" key="3">
    <source>
        <dbReference type="Proteomes" id="UP001222087"/>
    </source>
</evidence>
<dbReference type="RefSeq" id="WP_275089856.1">
    <property type="nucleotide sequence ID" value="NZ_CP119078.1"/>
</dbReference>
<proteinExistence type="predicted"/>
<keyword evidence="1" id="KW-0812">Transmembrane</keyword>
<reference evidence="2 3" key="1">
    <citation type="submission" date="2023-02" db="EMBL/GenBank/DDBJ databases">
        <title>Genome Sequence of L. cardiaca H63T.</title>
        <authorList>
            <person name="Lopez A.E."/>
            <person name="Cianciotto N.P."/>
        </authorList>
    </citation>
    <scope>NUCLEOTIDE SEQUENCE [LARGE SCALE GENOMIC DNA]</scope>
    <source>
        <strain evidence="2 3">H63</strain>
    </source>
</reference>
<feature type="transmembrane region" description="Helical" evidence="1">
    <location>
        <begin position="101"/>
        <end position="122"/>
    </location>
</feature>
<keyword evidence="1" id="KW-1133">Transmembrane helix</keyword>
<dbReference type="Proteomes" id="UP001222087">
    <property type="component" value="Chromosome"/>
</dbReference>
<evidence type="ECO:0000313" key="2">
    <source>
        <dbReference type="EMBL" id="WED44040.1"/>
    </source>
</evidence>
<sequence>MCLAFLHNLTPWGFLKAENATQNAWLIFVVNPILVFGLSLLLAIDPSFYSSQQAHLYLAHYLVSPQVNALIISFFATAVYLQLIHYYYVIKVLPRFCAAPIKINTALSLLFCSLGLGFLYDFQDSKKFYSLIAMFHAYLEIPLLLYLLPQNGLKSAAALKEEKT</sequence>
<keyword evidence="3" id="KW-1185">Reference proteome</keyword>
<evidence type="ECO:0008006" key="4">
    <source>
        <dbReference type="Google" id="ProtNLM"/>
    </source>
</evidence>